<keyword evidence="1" id="KW-0808">Transferase</keyword>
<reference evidence="2" key="2">
    <citation type="submission" date="2023-01" db="EMBL/GenBank/DDBJ databases">
        <authorList>
            <person name="Sun Q."/>
            <person name="Evtushenko L."/>
        </authorList>
    </citation>
    <scope>NUCLEOTIDE SEQUENCE</scope>
    <source>
        <strain evidence="2">VKM Ac-1069</strain>
    </source>
</reference>
<dbReference type="PANTHER" id="PTHR48207">
    <property type="entry name" value="SUCCINATE--HYDROXYMETHYLGLUTARATE COA-TRANSFERASE"/>
    <property type="match status" value="1"/>
</dbReference>
<dbReference type="Gene3D" id="3.30.1540.10">
    <property type="entry name" value="formyl-coa transferase, domain 3"/>
    <property type="match status" value="1"/>
</dbReference>
<dbReference type="PANTHER" id="PTHR48207:SF3">
    <property type="entry name" value="SUCCINATE--HYDROXYMETHYLGLUTARATE COA-TRANSFERASE"/>
    <property type="match status" value="1"/>
</dbReference>
<dbReference type="InterPro" id="IPR003673">
    <property type="entry name" value="CoA-Trfase_fam_III"/>
</dbReference>
<evidence type="ECO:0000313" key="2">
    <source>
        <dbReference type="EMBL" id="GLL10603.1"/>
    </source>
</evidence>
<name>A0A9W6NVH1_9PSEU</name>
<keyword evidence="3" id="KW-1185">Reference proteome</keyword>
<accession>A0A9W6NVH1</accession>
<comment type="caution">
    <text evidence="2">The sequence shown here is derived from an EMBL/GenBank/DDBJ whole genome shotgun (WGS) entry which is preliminary data.</text>
</comment>
<organism evidence="2 3">
    <name type="scientific">Pseudonocardia halophobica</name>
    <dbReference type="NCBI Taxonomy" id="29401"/>
    <lineage>
        <taxon>Bacteria</taxon>
        <taxon>Bacillati</taxon>
        <taxon>Actinomycetota</taxon>
        <taxon>Actinomycetes</taxon>
        <taxon>Pseudonocardiales</taxon>
        <taxon>Pseudonocardiaceae</taxon>
        <taxon>Pseudonocardia</taxon>
    </lineage>
</organism>
<proteinExistence type="predicted"/>
<dbReference type="InterPro" id="IPR044855">
    <property type="entry name" value="CoA-Trfase_III_dom3_sf"/>
</dbReference>
<dbReference type="InterPro" id="IPR023606">
    <property type="entry name" value="CoA-Trfase_III_dom_1_sf"/>
</dbReference>
<sequence>MIRVEDPVRQGRWDVTRGIAPFTDERRGIELGGAFNQFNVGKRGVTVNLRDERGKELLRRLIAVSDVVTENFAAGVMERLGFTYDTMREIRPDIVYVSNCGFGHDSPYSGFRTWGPIVQAVSGLSFLSGIAGMPPAGMGLSYMDHQGANFMTVALMAALIHRQRTGEGQWVDMACVDAGLSLTGPGLLDYTVNGRRARTDTVVDSNHSSAPAMAPHNVYPAAGEDAWVSIACRDDRDWRAMADVLDAQWPREDCYATTAGRLGAQDELDGRISAWTATLDRFDAAARLQAAGVPAAAVLTAEDRIEHDRGTLDWGLFPTVTHPAIGSVRVDGLPLHLDEDDWCIERAAPTLGQDNDYVFRDLLGLTEDELAAHREDGVI</sequence>
<gene>
    <name evidence="2" type="ORF">GCM10017577_17430</name>
</gene>
<dbReference type="Pfam" id="PF02515">
    <property type="entry name" value="CoA_transf_3"/>
    <property type="match status" value="1"/>
</dbReference>
<dbReference type="AlphaFoldDB" id="A0A9W6NVH1"/>
<dbReference type="Proteomes" id="UP001143463">
    <property type="component" value="Unassembled WGS sequence"/>
</dbReference>
<evidence type="ECO:0000256" key="1">
    <source>
        <dbReference type="ARBA" id="ARBA00022679"/>
    </source>
</evidence>
<dbReference type="InterPro" id="IPR050483">
    <property type="entry name" value="CoA-transferase_III_domain"/>
</dbReference>
<dbReference type="GO" id="GO:0008410">
    <property type="term" value="F:CoA-transferase activity"/>
    <property type="evidence" value="ECO:0007669"/>
    <property type="project" value="TreeGrafter"/>
</dbReference>
<dbReference type="EMBL" id="BSFQ01000005">
    <property type="protein sequence ID" value="GLL10603.1"/>
    <property type="molecule type" value="Genomic_DNA"/>
</dbReference>
<dbReference type="Gene3D" id="3.40.50.10540">
    <property type="entry name" value="Crotonobetainyl-coa:carnitine coa-transferase, domain 1"/>
    <property type="match status" value="1"/>
</dbReference>
<protein>
    <submittedName>
        <fullName evidence="2">Succinyl-CoA--D-citramalate CoA-transferase</fullName>
    </submittedName>
</protein>
<evidence type="ECO:0000313" key="3">
    <source>
        <dbReference type="Proteomes" id="UP001143463"/>
    </source>
</evidence>
<reference evidence="2" key="1">
    <citation type="journal article" date="2014" name="Int. J. Syst. Evol. Microbiol.">
        <title>Complete genome sequence of Corynebacterium casei LMG S-19264T (=DSM 44701T), isolated from a smear-ripened cheese.</title>
        <authorList>
            <consortium name="US DOE Joint Genome Institute (JGI-PGF)"/>
            <person name="Walter F."/>
            <person name="Albersmeier A."/>
            <person name="Kalinowski J."/>
            <person name="Ruckert C."/>
        </authorList>
    </citation>
    <scope>NUCLEOTIDE SEQUENCE</scope>
    <source>
        <strain evidence="2">VKM Ac-1069</strain>
    </source>
</reference>
<dbReference type="SUPFAM" id="SSF89796">
    <property type="entry name" value="CoA-transferase family III (CaiB/BaiF)"/>
    <property type="match status" value="1"/>
</dbReference>